<dbReference type="AlphaFoldDB" id="A0AAV4QFF7"/>
<gene>
    <name evidence="1" type="ORF">CDAR_14371</name>
</gene>
<keyword evidence="2" id="KW-1185">Reference proteome</keyword>
<accession>A0AAV4QFF7</accession>
<name>A0AAV4QFF7_9ARAC</name>
<evidence type="ECO:0000313" key="1">
    <source>
        <dbReference type="EMBL" id="GIY07014.1"/>
    </source>
</evidence>
<sequence length="80" mass="9546">MNWKRYRKQQCGTVQEGNICFFAVIRVVFTLRKASRDMADIHFGYALSDSKARTAQRLYRVRFPQRKELLLKALELEHQL</sequence>
<proteinExistence type="predicted"/>
<protein>
    <recommendedName>
        <fullName evidence="3">DUF4817 domain-containing protein</fullName>
    </recommendedName>
</protein>
<comment type="caution">
    <text evidence="1">The sequence shown here is derived from an EMBL/GenBank/DDBJ whole genome shotgun (WGS) entry which is preliminary data.</text>
</comment>
<dbReference type="EMBL" id="BPLQ01004281">
    <property type="protein sequence ID" value="GIY07014.1"/>
    <property type="molecule type" value="Genomic_DNA"/>
</dbReference>
<organism evidence="1 2">
    <name type="scientific">Caerostris darwini</name>
    <dbReference type="NCBI Taxonomy" id="1538125"/>
    <lineage>
        <taxon>Eukaryota</taxon>
        <taxon>Metazoa</taxon>
        <taxon>Ecdysozoa</taxon>
        <taxon>Arthropoda</taxon>
        <taxon>Chelicerata</taxon>
        <taxon>Arachnida</taxon>
        <taxon>Araneae</taxon>
        <taxon>Araneomorphae</taxon>
        <taxon>Entelegynae</taxon>
        <taxon>Araneoidea</taxon>
        <taxon>Araneidae</taxon>
        <taxon>Caerostris</taxon>
    </lineage>
</organism>
<reference evidence="1 2" key="1">
    <citation type="submission" date="2021-06" db="EMBL/GenBank/DDBJ databases">
        <title>Caerostris darwini draft genome.</title>
        <authorList>
            <person name="Kono N."/>
            <person name="Arakawa K."/>
        </authorList>
    </citation>
    <scope>NUCLEOTIDE SEQUENCE [LARGE SCALE GENOMIC DNA]</scope>
</reference>
<evidence type="ECO:0000313" key="2">
    <source>
        <dbReference type="Proteomes" id="UP001054837"/>
    </source>
</evidence>
<dbReference type="Proteomes" id="UP001054837">
    <property type="component" value="Unassembled WGS sequence"/>
</dbReference>
<evidence type="ECO:0008006" key="3">
    <source>
        <dbReference type="Google" id="ProtNLM"/>
    </source>
</evidence>